<reference evidence="1 4" key="2">
    <citation type="submission" date="2020-08" db="EMBL/GenBank/DDBJ databases">
        <title>Genomic Encyclopedia of Type Strains, Phase IV (KMG-IV): sequencing the most valuable type-strain genomes for metagenomic binning, comparative biology and taxonomic classification.</title>
        <authorList>
            <person name="Goeker M."/>
        </authorList>
    </citation>
    <scope>NUCLEOTIDE SEQUENCE [LARGE SCALE GENOMIC DNA]</scope>
    <source>
        <strain evidence="1 4">DSM 12421</strain>
    </source>
</reference>
<reference evidence="2 3" key="1">
    <citation type="submission" date="2019-10" db="EMBL/GenBank/DDBJ databases">
        <title>Genome Sequences from Six Type Strain Members of the Archaeal Family Sulfolobaceae: Acidianus ambivalens, Acidianus infernus, Metallosphaera prunae, Stygiolobus azoricus, Sulfolobus metallicus, and Sulfurisphaera ohwakuensis.</title>
        <authorList>
            <person name="Counts J.A."/>
            <person name="Kelly R.M."/>
        </authorList>
    </citation>
    <scope>NUCLEOTIDE SEQUENCE [LARGE SCALE GENOMIC DNA]</scope>
    <source>
        <strain evidence="2 3">TA-1</strain>
    </source>
</reference>
<gene>
    <name evidence="2" type="ORF">D1869_11580</name>
    <name evidence="1" type="ORF">HNQ62_001191</name>
</gene>
<dbReference type="Proteomes" id="UP000582213">
    <property type="component" value="Unassembled WGS sequence"/>
</dbReference>
<protein>
    <submittedName>
        <fullName evidence="2">Uncharacterized protein</fullName>
    </submittedName>
</protein>
<evidence type="ECO:0000313" key="3">
    <source>
        <dbReference type="Proteomes" id="UP000427373"/>
    </source>
</evidence>
<evidence type="ECO:0000313" key="4">
    <source>
        <dbReference type="Proteomes" id="UP000582213"/>
    </source>
</evidence>
<dbReference type="OrthoDB" id="35349at2157"/>
<organism evidence="2 3">
    <name type="scientific">Sulfurisphaera ohwakuensis</name>
    <dbReference type="NCBI Taxonomy" id="69656"/>
    <lineage>
        <taxon>Archaea</taxon>
        <taxon>Thermoproteota</taxon>
        <taxon>Thermoprotei</taxon>
        <taxon>Sulfolobales</taxon>
        <taxon>Sulfolobaceae</taxon>
        <taxon>Sulfurisphaera</taxon>
    </lineage>
</organism>
<dbReference type="EMBL" id="JACHFY010000004">
    <property type="protein sequence ID" value="MBB5253430.1"/>
    <property type="molecule type" value="Genomic_DNA"/>
</dbReference>
<accession>A0A650CJ99</accession>
<dbReference type="EMBL" id="CP045484">
    <property type="protein sequence ID" value="QGR17745.1"/>
    <property type="molecule type" value="Genomic_DNA"/>
</dbReference>
<dbReference type="GeneID" id="95644596"/>
<sequence>MEKFREILIDITLSSHIPNYKDLFYEGKKKRDLCAYYDGTYCKRFRITNTNIPANWISGNKMNPHPIICFVCPHFSIRYEEKEVALDLFDILLYYEELRETIEREINFIENKMMGINYPLSLKRRRDDLIALLNDVTIKIKVLKELLRVFK</sequence>
<evidence type="ECO:0000313" key="1">
    <source>
        <dbReference type="EMBL" id="MBB5253430.1"/>
    </source>
</evidence>
<dbReference type="Proteomes" id="UP000427373">
    <property type="component" value="Chromosome"/>
</dbReference>
<dbReference type="RefSeq" id="WP_156015210.1">
    <property type="nucleotide sequence ID" value="NZ_AP031374.1"/>
</dbReference>
<dbReference type="AlphaFoldDB" id="A0A650CJ99"/>
<name>A0A650CJ99_SULOH</name>
<proteinExistence type="predicted"/>
<evidence type="ECO:0000313" key="2">
    <source>
        <dbReference type="EMBL" id="QGR17745.1"/>
    </source>
</evidence>
<keyword evidence="3" id="KW-1185">Reference proteome</keyword>
<dbReference type="KEGG" id="soh:D1869_11580"/>